<dbReference type="EMBL" id="PPHD01006880">
    <property type="protein sequence ID" value="POI32040.1"/>
    <property type="molecule type" value="Genomic_DNA"/>
</dbReference>
<dbReference type="GO" id="GO:0030246">
    <property type="term" value="F:carbohydrate binding"/>
    <property type="evidence" value="ECO:0007669"/>
    <property type="project" value="UniProtKB-KW"/>
</dbReference>
<dbReference type="Proteomes" id="UP000237246">
    <property type="component" value="Unassembled WGS sequence"/>
</dbReference>
<evidence type="ECO:0000313" key="4">
    <source>
        <dbReference type="Proteomes" id="UP000237246"/>
    </source>
</evidence>
<dbReference type="InterPro" id="IPR051379">
    <property type="entry name" value="C-type_Lectin_Receptor_IMM"/>
</dbReference>
<evidence type="ECO:0000313" key="3">
    <source>
        <dbReference type="EMBL" id="POI32040.1"/>
    </source>
</evidence>
<keyword evidence="1" id="KW-0430">Lectin</keyword>
<proteinExistence type="predicted"/>
<feature type="non-terminal residue" evidence="3">
    <location>
        <position position="1"/>
    </location>
</feature>
<dbReference type="SUPFAM" id="SSF56436">
    <property type="entry name" value="C-type lectin-like"/>
    <property type="match status" value="1"/>
</dbReference>
<gene>
    <name evidence="3" type="ORF">CIB84_004211</name>
</gene>
<evidence type="ECO:0000256" key="1">
    <source>
        <dbReference type="ARBA" id="ARBA00022734"/>
    </source>
</evidence>
<dbReference type="Pfam" id="PF00059">
    <property type="entry name" value="Lectin_C"/>
    <property type="match status" value="1"/>
</dbReference>
<dbReference type="GO" id="GO:0005886">
    <property type="term" value="C:plasma membrane"/>
    <property type="evidence" value="ECO:0007669"/>
    <property type="project" value="TreeGrafter"/>
</dbReference>
<dbReference type="PANTHER" id="PTHR46746:SF3">
    <property type="entry name" value="C-TYPE LECTIN DOMAIN-CONTAINING PROTEIN-RELATED"/>
    <property type="match status" value="1"/>
</dbReference>
<keyword evidence="4" id="KW-1185">Reference proteome</keyword>
<dbReference type="Gene3D" id="3.10.100.10">
    <property type="entry name" value="Mannose-Binding Protein A, subunit A"/>
    <property type="match status" value="1"/>
</dbReference>
<name>A0A2P4T6Q0_BAMTH</name>
<dbReference type="InterPro" id="IPR001304">
    <property type="entry name" value="C-type_lectin-like"/>
</dbReference>
<accession>A0A2P4T6Q0</accession>
<organism evidence="3 4">
    <name type="scientific">Bambusicola thoracicus</name>
    <name type="common">Chinese bamboo-partridge</name>
    <name type="synonym">Perdix thoracica</name>
    <dbReference type="NCBI Taxonomy" id="9083"/>
    <lineage>
        <taxon>Eukaryota</taxon>
        <taxon>Metazoa</taxon>
        <taxon>Chordata</taxon>
        <taxon>Craniata</taxon>
        <taxon>Vertebrata</taxon>
        <taxon>Euteleostomi</taxon>
        <taxon>Archelosauria</taxon>
        <taxon>Archosauria</taxon>
        <taxon>Dinosauria</taxon>
        <taxon>Saurischia</taxon>
        <taxon>Theropoda</taxon>
        <taxon>Coelurosauria</taxon>
        <taxon>Aves</taxon>
        <taxon>Neognathae</taxon>
        <taxon>Galloanserae</taxon>
        <taxon>Galliformes</taxon>
        <taxon>Phasianidae</taxon>
        <taxon>Perdicinae</taxon>
        <taxon>Bambusicola</taxon>
    </lineage>
</organism>
<feature type="domain" description="C-type lectin" evidence="2">
    <location>
        <begin position="49"/>
        <end position="121"/>
    </location>
</feature>
<dbReference type="InterPro" id="IPR016186">
    <property type="entry name" value="C-type_lectin-like/link_sf"/>
</dbReference>
<comment type="caution">
    <text evidence="3">The sequence shown here is derived from an EMBL/GenBank/DDBJ whole genome shotgun (WGS) entry which is preliminary data.</text>
</comment>
<protein>
    <recommendedName>
        <fullName evidence="2">C-type lectin domain-containing protein</fullName>
    </recommendedName>
</protein>
<sequence>FSPTGELLPWSPVHGEPQLWATGFASATPHRLCLCTGSCQFCPAGWLWHAGRCYYFSSAKRIWEQGKEDCCSRGAQLVIIRDNSTLAFLTHVSHMDIFHVGLKRSPSRFEWKWLDGTVLKG</sequence>
<dbReference type="OrthoDB" id="2142683at2759"/>
<reference evidence="3 4" key="1">
    <citation type="submission" date="2018-01" db="EMBL/GenBank/DDBJ databases">
        <title>Comparison of the Chinese Bamboo Partridge and Red Junglefowl genome sequences highlights the importance of demography in genome evolution.</title>
        <authorList>
            <person name="Tiley G.P."/>
            <person name="Kimball R.T."/>
            <person name="Braun E.L."/>
            <person name="Burleigh J.G."/>
        </authorList>
    </citation>
    <scope>NUCLEOTIDE SEQUENCE [LARGE SCALE GENOMIC DNA]</scope>
    <source>
        <strain evidence="3">RTK389</strain>
        <tissue evidence="3">Blood</tissue>
    </source>
</reference>
<dbReference type="PROSITE" id="PS50041">
    <property type="entry name" value="C_TYPE_LECTIN_2"/>
    <property type="match status" value="1"/>
</dbReference>
<dbReference type="AlphaFoldDB" id="A0A2P4T6Q0"/>
<evidence type="ECO:0000259" key="2">
    <source>
        <dbReference type="PROSITE" id="PS50041"/>
    </source>
</evidence>
<dbReference type="PANTHER" id="PTHR46746">
    <property type="entry name" value="KILLER CELL LECTIN-LIKE RECEPTOR SUBFAMILY F MEMBER 2"/>
    <property type="match status" value="1"/>
</dbReference>
<dbReference type="InterPro" id="IPR016187">
    <property type="entry name" value="CTDL_fold"/>
</dbReference>